<protein>
    <submittedName>
        <fullName evidence="2">Uncharacterized protein</fullName>
    </submittedName>
</protein>
<name>A0A2T0A9Z7_RHOTO</name>
<reference evidence="2 3" key="1">
    <citation type="journal article" date="2018" name="Elife">
        <title>Functional genomics of lipid metabolism in the oleaginous yeast Rhodosporidium toruloides.</title>
        <authorList>
            <person name="Coradetti S.T."/>
            <person name="Pinel D."/>
            <person name="Geiselman G."/>
            <person name="Ito M."/>
            <person name="Mondo S."/>
            <person name="Reilly M.C."/>
            <person name="Cheng Y.F."/>
            <person name="Bauer S."/>
            <person name="Grigoriev I."/>
            <person name="Gladden J.M."/>
            <person name="Simmons B.A."/>
            <person name="Brem R."/>
            <person name="Arkin A.P."/>
            <person name="Skerker J.M."/>
        </authorList>
    </citation>
    <scope>NUCLEOTIDE SEQUENCE [LARGE SCALE GENOMIC DNA]</scope>
    <source>
        <strain evidence="2 3">NBRC 0880</strain>
    </source>
</reference>
<dbReference type="Proteomes" id="UP000239560">
    <property type="component" value="Unassembled WGS sequence"/>
</dbReference>
<feature type="compositionally biased region" description="Low complexity" evidence="1">
    <location>
        <begin position="265"/>
        <end position="285"/>
    </location>
</feature>
<evidence type="ECO:0000256" key="1">
    <source>
        <dbReference type="SAM" id="MobiDB-lite"/>
    </source>
</evidence>
<dbReference type="OrthoDB" id="10476635at2759"/>
<feature type="compositionally biased region" description="Basic and acidic residues" evidence="1">
    <location>
        <begin position="83"/>
        <end position="99"/>
    </location>
</feature>
<sequence length="448" mass="46850">MPSTLVSLSLNARSPALSLSHSTTTAARCEPTSNLRARRSTRPGFGGQSGPFALGQRTRRSRPRRQPTFPSQPAAPATPLDPRPPHDHRGGPHTVDDRTFATSRTSSWSGVRAGEKILKNKHPHEQAARARVPMQHNQHTPFYASLPLDSTNTMFASPAQFDPYAFAHIATGSPSPSTASSSSSASPSLFDLPSPRSMPISTPSPSSSSSLALPFYPDTHTGRSSSYDSALGDFPSSATTSTGGMTINPSLLFGADLCAPAPTDSFLSSSAPSSSSSSSHPFFPSSSPPQPLPPPLFGESTTPQQRRAQVAALSSLVVVKPAPSSAGPVKRGKGAARTRSLSQGRAAATDRAQRGRRASANDTVDEGAKSAKSWLDALKQAEIKAKLRRLQSQPQFDGPPTPGSGGRMAQLQSQLLAQSMAPQSGAGIVAQCEASTAMLGGAAFPWVR</sequence>
<proteinExistence type="predicted"/>
<feature type="compositionally biased region" description="Basic and acidic residues" evidence="1">
    <location>
        <begin position="113"/>
        <end position="128"/>
    </location>
</feature>
<dbReference type="EMBL" id="LCTV02000005">
    <property type="protein sequence ID" value="PRQ74844.1"/>
    <property type="molecule type" value="Genomic_DNA"/>
</dbReference>
<feature type="region of interest" description="Disordered" evidence="1">
    <location>
        <begin position="322"/>
        <end position="367"/>
    </location>
</feature>
<evidence type="ECO:0000313" key="2">
    <source>
        <dbReference type="EMBL" id="PRQ74844.1"/>
    </source>
</evidence>
<dbReference type="AlphaFoldDB" id="A0A2T0A9Z7"/>
<organism evidence="2 3">
    <name type="scientific">Rhodotorula toruloides</name>
    <name type="common">Yeast</name>
    <name type="synonym">Rhodosporidium toruloides</name>
    <dbReference type="NCBI Taxonomy" id="5286"/>
    <lineage>
        <taxon>Eukaryota</taxon>
        <taxon>Fungi</taxon>
        <taxon>Dikarya</taxon>
        <taxon>Basidiomycota</taxon>
        <taxon>Pucciniomycotina</taxon>
        <taxon>Microbotryomycetes</taxon>
        <taxon>Sporidiobolales</taxon>
        <taxon>Sporidiobolaceae</taxon>
        <taxon>Rhodotorula</taxon>
    </lineage>
</organism>
<feature type="compositionally biased region" description="Polar residues" evidence="1">
    <location>
        <begin position="1"/>
        <end position="35"/>
    </location>
</feature>
<gene>
    <name evidence="2" type="ORF">AAT19DRAFT_13866</name>
</gene>
<feature type="region of interest" description="Disordered" evidence="1">
    <location>
        <begin position="1"/>
        <end position="138"/>
    </location>
</feature>
<feature type="compositionally biased region" description="Polar residues" evidence="1">
    <location>
        <begin position="100"/>
        <end position="109"/>
    </location>
</feature>
<feature type="region of interest" description="Disordered" evidence="1">
    <location>
        <begin position="172"/>
        <end position="215"/>
    </location>
</feature>
<feature type="region of interest" description="Disordered" evidence="1">
    <location>
        <begin position="389"/>
        <end position="408"/>
    </location>
</feature>
<comment type="caution">
    <text evidence="2">The sequence shown here is derived from an EMBL/GenBank/DDBJ whole genome shotgun (WGS) entry which is preliminary data.</text>
</comment>
<feature type="compositionally biased region" description="Low complexity" evidence="1">
    <location>
        <begin position="173"/>
        <end position="210"/>
    </location>
</feature>
<feature type="region of interest" description="Disordered" evidence="1">
    <location>
        <begin position="265"/>
        <end position="306"/>
    </location>
</feature>
<evidence type="ECO:0000313" key="3">
    <source>
        <dbReference type="Proteomes" id="UP000239560"/>
    </source>
</evidence>
<accession>A0A2T0A9Z7</accession>
<feature type="compositionally biased region" description="Pro residues" evidence="1">
    <location>
        <begin position="286"/>
        <end position="296"/>
    </location>
</feature>